<dbReference type="PANTHER" id="PTHR12215:SF10">
    <property type="entry name" value="L-AMINOADIPATE-SEMIALDEHYDE DEHYDROGENASE-PHOSPHOPANTETHEINYL TRANSFERASE"/>
    <property type="match status" value="1"/>
</dbReference>
<dbReference type="Pfam" id="PF01648">
    <property type="entry name" value="ACPS"/>
    <property type="match status" value="1"/>
</dbReference>
<comment type="similarity">
    <text evidence="2">Belongs to the P-Pant transferase superfamily. Gsp/Sfp/HetI/AcpT family.</text>
</comment>
<dbReference type="GO" id="GO:0005829">
    <property type="term" value="C:cytosol"/>
    <property type="evidence" value="ECO:0007669"/>
    <property type="project" value="TreeGrafter"/>
</dbReference>
<dbReference type="InterPro" id="IPR055066">
    <property type="entry name" value="AASDHPPT_N"/>
</dbReference>
<keyword evidence="3 8" id="KW-0808">Transferase</keyword>
<dbReference type="GO" id="GO:0008897">
    <property type="term" value="F:holo-[acyl-carrier-protein] synthase activity"/>
    <property type="evidence" value="ECO:0007669"/>
    <property type="project" value="InterPro"/>
</dbReference>
<dbReference type="SUPFAM" id="SSF56214">
    <property type="entry name" value="4'-phosphopantetheinyl transferase"/>
    <property type="match status" value="2"/>
</dbReference>
<dbReference type="InterPro" id="IPR050559">
    <property type="entry name" value="P-Pant_transferase_sf"/>
</dbReference>
<evidence type="ECO:0000256" key="2">
    <source>
        <dbReference type="ARBA" id="ARBA00010990"/>
    </source>
</evidence>
<dbReference type="Gene3D" id="3.90.470.20">
    <property type="entry name" value="4'-phosphopantetheinyl transferase domain"/>
    <property type="match status" value="2"/>
</dbReference>
<evidence type="ECO:0000313" key="9">
    <source>
        <dbReference type="Proteomes" id="UP000256388"/>
    </source>
</evidence>
<dbReference type="EMBL" id="QUMS01000003">
    <property type="protein sequence ID" value="REG07268.1"/>
    <property type="molecule type" value="Genomic_DNA"/>
</dbReference>
<dbReference type="InterPro" id="IPR037143">
    <property type="entry name" value="4-PPantetheinyl_Trfase_dom_sf"/>
</dbReference>
<keyword evidence="4" id="KW-0479">Metal-binding</keyword>
<evidence type="ECO:0000256" key="5">
    <source>
        <dbReference type="ARBA" id="ARBA00022842"/>
    </source>
</evidence>
<dbReference type="GO" id="GO:0006633">
    <property type="term" value="P:fatty acid biosynthetic process"/>
    <property type="evidence" value="ECO:0007669"/>
    <property type="project" value="InterPro"/>
</dbReference>
<dbReference type="GO" id="GO:0000287">
    <property type="term" value="F:magnesium ion binding"/>
    <property type="evidence" value="ECO:0007669"/>
    <property type="project" value="InterPro"/>
</dbReference>
<evidence type="ECO:0000256" key="1">
    <source>
        <dbReference type="ARBA" id="ARBA00001946"/>
    </source>
</evidence>
<sequence>MPVLAPDEVSVWKFSPRNLLPFTDRFEKYLSAHEMKRLERLTGQENRQEFIICRGVLHLLLSALSAEEPEHVHIHEDGYGKPRLEEDGHQHALAFNISHTNGLCLIACGREMEVGVDVEYIDPLPELAAMAKKYLAPQEIKKWEELDAAHQTEAFYCYWSAKEALLKALGSGLRISPAQIDTLQIRADKKVSGKQDDGLYFETGECILEELPLGTAYTGWLAVFKRLEKISLYELTAQWLRAFIFSTGRKAEK</sequence>
<dbReference type="NCBIfam" id="TIGR00556">
    <property type="entry name" value="pantethn_trn"/>
    <property type="match status" value="1"/>
</dbReference>
<keyword evidence="9" id="KW-1185">Reference proteome</keyword>
<gene>
    <name evidence="8" type="ORF">DFR64_2473</name>
</gene>
<protein>
    <submittedName>
        <fullName evidence="8">4'-phosphopantetheinyl transferase</fullName>
    </submittedName>
</protein>
<evidence type="ECO:0000259" key="7">
    <source>
        <dbReference type="Pfam" id="PF22624"/>
    </source>
</evidence>
<comment type="cofactor">
    <cofactor evidence="1">
        <name>Mg(2+)</name>
        <dbReference type="ChEBI" id="CHEBI:18420"/>
    </cofactor>
</comment>
<dbReference type="PANTHER" id="PTHR12215">
    <property type="entry name" value="PHOSPHOPANTETHEINE TRANSFERASE"/>
    <property type="match status" value="1"/>
</dbReference>
<accession>A0A3E0A9N1</accession>
<dbReference type="GO" id="GO:0019878">
    <property type="term" value="P:lysine biosynthetic process via aminoadipic acid"/>
    <property type="evidence" value="ECO:0007669"/>
    <property type="project" value="TreeGrafter"/>
</dbReference>
<proteinExistence type="inferred from homology"/>
<name>A0A3E0A9N1_9CHLR</name>
<dbReference type="Pfam" id="PF22624">
    <property type="entry name" value="AASDHPPT_N"/>
    <property type="match status" value="1"/>
</dbReference>
<dbReference type="AlphaFoldDB" id="A0A3E0A9N1"/>
<feature type="domain" description="4'-phosphopantetheinyl transferase N-terminal" evidence="7">
    <location>
        <begin position="28"/>
        <end position="108"/>
    </location>
</feature>
<dbReference type="Proteomes" id="UP000256388">
    <property type="component" value="Unassembled WGS sequence"/>
</dbReference>
<dbReference type="InterPro" id="IPR008278">
    <property type="entry name" value="4-PPantetheinyl_Trfase_dom"/>
</dbReference>
<feature type="domain" description="4'-phosphopantetheinyl transferase" evidence="6">
    <location>
        <begin position="114"/>
        <end position="187"/>
    </location>
</feature>
<evidence type="ECO:0000313" key="8">
    <source>
        <dbReference type="EMBL" id="REG07268.1"/>
    </source>
</evidence>
<evidence type="ECO:0000259" key="6">
    <source>
        <dbReference type="Pfam" id="PF01648"/>
    </source>
</evidence>
<evidence type="ECO:0000256" key="3">
    <source>
        <dbReference type="ARBA" id="ARBA00022679"/>
    </source>
</evidence>
<comment type="caution">
    <text evidence="8">The sequence shown here is derived from an EMBL/GenBank/DDBJ whole genome shotgun (WGS) entry which is preliminary data.</text>
</comment>
<dbReference type="InterPro" id="IPR004568">
    <property type="entry name" value="Ppantetheine-prot_Trfase_dom"/>
</dbReference>
<organism evidence="8 9">
    <name type="scientific">Pelolinea submarina</name>
    <dbReference type="NCBI Taxonomy" id="913107"/>
    <lineage>
        <taxon>Bacteria</taxon>
        <taxon>Bacillati</taxon>
        <taxon>Chloroflexota</taxon>
        <taxon>Anaerolineae</taxon>
        <taxon>Anaerolineales</taxon>
        <taxon>Anaerolineaceae</taxon>
        <taxon>Pelolinea</taxon>
    </lineage>
</organism>
<evidence type="ECO:0000256" key="4">
    <source>
        <dbReference type="ARBA" id="ARBA00022723"/>
    </source>
</evidence>
<keyword evidence="5" id="KW-0460">Magnesium</keyword>
<reference evidence="8 9" key="1">
    <citation type="submission" date="2018-08" db="EMBL/GenBank/DDBJ databases">
        <title>Genomic Encyclopedia of Type Strains, Phase IV (KMG-IV): sequencing the most valuable type-strain genomes for metagenomic binning, comparative biology and taxonomic classification.</title>
        <authorList>
            <person name="Goeker M."/>
        </authorList>
    </citation>
    <scope>NUCLEOTIDE SEQUENCE [LARGE SCALE GENOMIC DNA]</scope>
    <source>
        <strain evidence="8 9">DSM 23923</strain>
    </source>
</reference>